<feature type="region of interest" description="Disordered" evidence="1">
    <location>
        <begin position="307"/>
        <end position="332"/>
    </location>
</feature>
<reference evidence="3 4" key="1">
    <citation type="submission" date="2018-03" db="EMBL/GenBank/DDBJ databases">
        <title>Genomes of Pezizomycetes fungi and the evolution of truffles.</title>
        <authorList>
            <person name="Murat C."/>
            <person name="Payen T."/>
            <person name="Noel B."/>
            <person name="Kuo A."/>
            <person name="Martin F.M."/>
        </authorList>
    </citation>
    <scope>NUCLEOTIDE SEQUENCE [LARGE SCALE GENOMIC DNA]</scope>
    <source>
        <strain evidence="3">091103-1</strain>
    </source>
</reference>
<dbReference type="OrthoDB" id="273345at2759"/>
<name>A0A317SUU5_9PEZI</name>
<feature type="region of interest" description="Disordered" evidence="1">
    <location>
        <begin position="145"/>
        <end position="169"/>
    </location>
</feature>
<dbReference type="EMBL" id="PYWC01000017">
    <property type="protein sequence ID" value="PWW78168.1"/>
    <property type="molecule type" value="Genomic_DNA"/>
</dbReference>
<gene>
    <name evidence="3" type="ORF">C7212DRAFT_183682</name>
</gene>
<evidence type="ECO:0000313" key="3">
    <source>
        <dbReference type="EMBL" id="PWW78168.1"/>
    </source>
</evidence>
<dbReference type="Proteomes" id="UP000246991">
    <property type="component" value="Unassembled WGS sequence"/>
</dbReference>
<dbReference type="GO" id="GO:0005737">
    <property type="term" value="C:cytoplasm"/>
    <property type="evidence" value="ECO:0007669"/>
    <property type="project" value="TreeGrafter"/>
</dbReference>
<protein>
    <recommendedName>
        <fullName evidence="2">25S rRNA (uridine-N(3))-methyltransferase BMT5-like domain-containing protein</fullName>
    </recommendedName>
</protein>
<keyword evidence="4" id="KW-1185">Reference proteome</keyword>
<dbReference type="PANTHER" id="PTHR11538:SF26">
    <property type="entry name" value="FERREDOXIN-FOLD ANTICODON-BINDING DOMAIN-CONTAINING PROTEIN 1"/>
    <property type="match status" value="1"/>
</dbReference>
<feature type="region of interest" description="Disordered" evidence="1">
    <location>
        <begin position="1"/>
        <end position="61"/>
    </location>
</feature>
<feature type="domain" description="25S rRNA (uridine-N(3))-methyltransferase BMT5-like" evidence="2">
    <location>
        <begin position="69"/>
        <end position="282"/>
    </location>
</feature>
<dbReference type="GO" id="GO:0070475">
    <property type="term" value="P:rRNA base methylation"/>
    <property type="evidence" value="ECO:0007669"/>
    <property type="project" value="InterPro"/>
</dbReference>
<dbReference type="PANTHER" id="PTHR11538">
    <property type="entry name" value="PHENYLALANYL-TRNA SYNTHETASE"/>
    <property type="match status" value="1"/>
</dbReference>
<dbReference type="Pfam" id="PF10354">
    <property type="entry name" value="BMT5-like"/>
    <property type="match status" value="1"/>
</dbReference>
<dbReference type="AlphaFoldDB" id="A0A317SUU5"/>
<evidence type="ECO:0000259" key="2">
    <source>
        <dbReference type="Pfam" id="PF10354"/>
    </source>
</evidence>
<evidence type="ECO:0000256" key="1">
    <source>
        <dbReference type="SAM" id="MobiDB-lite"/>
    </source>
</evidence>
<dbReference type="STRING" id="42249.A0A317SUU5"/>
<accession>A0A317SUU5</accession>
<proteinExistence type="predicted"/>
<feature type="compositionally biased region" description="Basic residues" evidence="1">
    <location>
        <begin position="18"/>
        <end position="27"/>
    </location>
</feature>
<evidence type="ECO:0000313" key="4">
    <source>
        <dbReference type="Proteomes" id="UP000246991"/>
    </source>
</evidence>
<organism evidence="3 4">
    <name type="scientific">Tuber magnatum</name>
    <name type="common">white Piedmont truffle</name>
    <dbReference type="NCBI Taxonomy" id="42249"/>
    <lineage>
        <taxon>Eukaryota</taxon>
        <taxon>Fungi</taxon>
        <taxon>Dikarya</taxon>
        <taxon>Ascomycota</taxon>
        <taxon>Pezizomycotina</taxon>
        <taxon>Pezizomycetes</taxon>
        <taxon>Pezizales</taxon>
        <taxon>Tuberaceae</taxon>
        <taxon>Tuber</taxon>
    </lineage>
</organism>
<sequence>MPNKRKHTCKPSSSPFTKHPHPRKKQKATPQPHCHQQKSNSKSKSKPIAKQPPQTQRPPTLFCPSSRILLLGEGDFSFAASLVRHHHVRHLTATSLDSEAELLEKYPQAAGNVAVVRGMVGGGGVVVHGVDARAVGKVKAVRKRRGEVVHGPAEDGEGEDGEEGRKEQGEGGAVGFDVIAFMFPHIGGKSTHLDRQVRGNQRTVPPPPLFIIQLIIPPELLQSFFISVKPLLSPRGVIVATLFEGEQYDLWNIKGLAKAVGFQTRTSFKFAHGDYPGYAHARTVGNITGGGWKGEERDARTFVFEVGDSGRDTVGGSKQGKRNKRDDSSDGD</sequence>
<dbReference type="GO" id="GO:0070042">
    <property type="term" value="F:rRNA (uridine-N3-)-methyltransferase activity"/>
    <property type="evidence" value="ECO:0007669"/>
    <property type="project" value="InterPro"/>
</dbReference>
<dbReference type="InterPro" id="IPR019446">
    <property type="entry name" value="BMT5-like"/>
</dbReference>
<comment type="caution">
    <text evidence="3">The sequence shown here is derived from an EMBL/GenBank/DDBJ whole genome shotgun (WGS) entry which is preliminary data.</text>
</comment>